<name>A0A7J0GKS2_9ERIC</name>
<proteinExistence type="predicted"/>
<protein>
    <submittedName>
        <fullName evidence="3">Uncharacterized protein</fullName>
    </submittedName>
</protein>
<feature type="region of interest" description="Disordered" evidence="2">
    <location>
        <begin position="229"/>
        <end position="253"/>
    </location>
</feature>
<feature type="coiled-coil region" evidence="1">
    <location>
        <begin position="194"/>
        <end position="221"/>
    </location>
</feature>
<evidence type="ECO:0000256" key="2">
    <source>
        <dbReference type="SAM" id="MobiDB-lite"/>
    </source>
</evidence>
<reference evidence="3 4" key="1">
    <citation type="submission" date="2019-07" db="EMBL/GenBank/DDBJ databases">
        <title>De Novo Assembly of kiwifruit Actinidia rufa.</title>
        <authorList>
            <person name="Sugita-Konishi S."/>
            <person name="Sato K."/>
            <person name="Mori E."/>
            <person name="Abe Y."/>
            <person name="Kisaki G."/>
            <person name="Hamano K."/>
            <person name="Suezawa K."/>
            <person name="Otani M."/>
            <person name="Fukuda T."/>
            <person name="Manabe T."/>
            <person name="Gomi K."/>
            <person name="Tabuchi M."/>
            <person name="Akimitsu K."/>
            <person name="Kataoka I."/>
        </authorList>
    </citation>
    <scope>NUCLEOTIDE SEQUENCE [LARGE SCALE GENOMIC DNA]</scope>
    <source>
        <strain evidence="4">cv. Fuchu</strain>
    </source>
</reference>
<gene>
    <name evidence="3" type="ORF">Acr_22g0007780</name>
</gene>
<evidence type="ECO:0000313" key="3">
    <source>
        <dbReference type="EMBL" id="GFZ11380.1"/>
    </source>
</evidence>
<dbReference type="Proteomes" id="UP000585474">
    <property type="component" value="Unassembled WGS sequence"/>
</dbReference>
<organism evidence="3 4">
    <name type="scientific">Actinidia rufa</name>
    <dbReference type="NCBI Taxonomy" id="165716"/>
    <lineage>
        <taxon>Eukaryota</taxon>
        <taxon>Viridiplantae</taxon>
        <taxon>Streptophyta</taxon>
        <taxon>Embryophyta</taxon>
        <taxon>Tracheophyta</taxon>
        <taxon>Spermatophyta</taxon>
        <taxon>Magnoliopsida</taxon>
        <taxon>eudicotyledons</taxon>
        <taxon>Gunneridae</taxon>
        <taxon>Pentapetalae</taxon>
        <taxon>asterids</taxon>
        <taxon>Ericales</taxon>
        <taxon>Actinidiaceae</taxon>
        <taxon>Actinidia</taxon>
    </lineage>
</organism>
<evidence type="ECO:0000256" key="1">
    <source>
        <dbReference type="SAM" id="Coils"/>
    </source>
</evidence>
<keyword evidence="1" id="KW-0175">Coiled coil</keyword>
<dbReference type="AlphaFoldDB" id="A0A7J0GKS2"/>
<accession>A0A7J0GKS2</accession>
<keyword evidence="4" id="KW-1185">Reference proteome</keyword>
<feature type="compositionally biased region" description="Acidic residues" evidence="2">
    <location>
        <begin position="229"/>
        <end position="238"/>
    </location>
</feature>
<comment type="caution">
    <text evidence="3">The sequence shown here is derived from an EMBL/GenBank/DDBJ whole genome shotgun (WGS) entry which is preliminary data.</text>
</comment>
<evidence type="ECO:0000313" key="4">
    <source>
        <dbReference type="Proteomes" id="UP000585474"/>
    </source>
</evidence>
<dbReference type="EMBL" id="BJWL01000022">
    <property type="protein sequence ID" value="GFZ11380.1"/>
    <property type="molecule type" value="Genomic_DNA"/>
</dbReference>
<sequence>MVDLVAKTLQSTEFYLVKDILHSKAFLKCFSLASSQMVSSGEDNAEEKNASNAPHIEADEVILAKFDIKKLAKLAKVKGTKVAKTSPPTRVKGIHFGLRLLKRAKTVRDGTLEAFHPRGKCLCRHLRSNLWTLPSGRHPKMHCLVREMRDGKVIQEVTVSFMRDEVNLAQRTARDFLKRVDKLMADKECSDAVLVKLEREVVNLKKDKVNSNIAIKKLEKEIDLDLAEEDGDAEVDEDGTLKRDATLPIDQVP</sequence>